<dbReference type="InterPro" id="IPR001444">
    <property type="entry name" value="Flag_bb_rod_N"/>
</dbReference>
<dbReference type="NCBIfam" id="TIGR03506">
    <property type="entry name" value="FlgEFG_subfam"/>
    <property type="match status" value="1"/>
</dbReference>
<dbReference type="PANTHER" id="PTHR30435:SF19">
    <property type="entry name" value="FLAGELLAR BASAL-BODY ROD PROTEIN FLGG"/>
    <property type="match status" value="1"/>
</dbReference>
<keyword evidence="2" id="KW-0975">Bacterial flagellum</keyword>
<dbReference type="InterPro" id="IPR020013">
    <property type="entry name" value="Flagellar_FlgE/F/G"/>
</dbReference>
<comment type="similarity">
    <text evidence="1 2">Belongs to the flagella basal body rod proteins family.</text>
</comment>
<dbReference type="Proteomes" id="UP000272464">
    <property type="component" value="Unassembled WGS sequence"/>
</dbReference>
<accession>A0A3S1DAX7</accession>
<evidence type="ECO:0000313" key="6">
    <source>
        <dbReference type="EMBL" id="RUT33299.1"/>
    </source>
</evidence>
<feature type="domain" description="Flagellar basal body rod protein N-terminal" evidence="3">
    <location>
        <begin position="16"/>
        <end position="35"/>
    </location>
</feature>
<keyword evidence="6" id="KW-0969">Cilium</keyword>
<gene>
    <name evidence="6" type="ORF">EJP77_06510</name>
</gene>
<proteinExistence type="inferred from homology"/>
<dbReference type="InterPro" id="IPR053967">
    <property type="entry name" value="LlgE_F_G-like_D1"/>
</dbReference>
<organism evidence="6 7">
    <name type="scientific">Paenibacillus zeisoli</name>
    <dbReference type="NCBI Taxonomy" id="2496267"/>
    <lineage>
        <taxon>Bacteria</taxon>
        <taxon>Bacillati</taxon>
        <taxon>Bacillota</taxon>
        <taxon>Bacilli</taxon>
        <taxon>Bacillales</taxon>
        <taxon>Paenibacillaceae</taxon>
        <taxon>Paenibacillus</taxon>
    </lineage>
</organism>
<dbReference type="Pfam" id="PF22692">
    <property type="entry name" value="LlgE_F_G_D1"/>
    <property type="match status" value="1"/>
</dbReference>
<dbReference type="Pfam" id="PF06429">
    <property type="entry name" value="Flg_bbr_C"/>
    <property type="match status" value="1"/>
</dbReference>
<evidence type="ECO:0000313" key="7">
    <source>
        <dbReference type="Proteomes" id="UP000272464"/>
    </source>
</evidence>
<feature type="domain" description="Flagellar basal-body/hook protein C-terminal" evidence="4">
    <location>
        <begin position="225"/>
        <end position="270"/>
    </location>
</feature>
<dbReference type="PANTHER" id="PTHR30435">
    <property type="entry name" value="FLAGELLAR PROTEIN"/>
    <property type="match status" value="1"/>
</dbReference>
<dbReference type="OrthoDB" id="9800375at2"/>
<comment type="caution">
    <text evidence="6">The sequence shown here is derived from an EMBL/GenBank/DDBJ whole genome shotgun (WGS) entry which is preliminary data.</text>
</comment>
<dbReference type="EMBL" id="RZNX01000002">
    <property type="protein sequence ID" value="RUT33299.1"/>
    <property type="molecule type" value="Genomic_DNA"/>
</dbReference>
<dbReference type="SUPFAM" id="SSF117143">
    <property type="entry name" value="Flagellar hook protein flgE"/>
    <property type="match status" value="1"/>
</dbReference>
<dbReference type="GO" id="GO:0071978">
    <property type="term" value="P:bacterial-type flagellum-dependent swarming motility"/>
    <property type="evidence" value="ECO:0007669"/>
    <property type="project" value="TreeGrafter"/>
</dbReference>
<keyword evidence="7" id="KW-1185">Reference proteome</keyword>
<keyword evidence="6" id="KW-0966">Cell projection</keyword>
<dbReference type="RefSeq" id="WP_127198414.1">
    <property type="nucleotide sequence ID" value="NZ_RZNX01000002.1"/>
</dbReference>
<name>A0A3S1DAX7_9BACL</name>
<feature type="domain" description="Flagellar hook protein FlgE/F/G-like D1" evidence="5">
    <location>
        <begin position="96"/>
        <end position="167"/>
    </location>
</feature>
<evidence type="ECO:0000259" key="3">
    <source>
        <dbReference type="Pfam" id="PF00460"/>
    </source>
</evidence>
<dbReference type="GO" id="GO:0009425">
    <property type="term" value="C:bacterial-type flagellum basal body"/>
    <property type="evidence" value="ECO:0007669"/>
    <property type="project" value="UniProtKB-SubCell"/>
</dbReference>
<reference evidence="6 7" key="1">
    <citation type="submission" date="2018-12" db="EMBL/GenBank/DDBJ databases">
        <authorList>
            <person name="Sun L."/>
            <person name="Chen Z."/>
        </authorList>
    </citation>
    <scope>NUCLEOTIDE SEQUENCE [LARGE SCALE GENOMIC DNA]</scope>
    <source>
        <strain evidence="6 7">3-5-3</strain>
    </source>
</reference>
<keyword evidence="6" id="KW-0282">Flagellum</keyword>
<comment type="subcellular location">
    <subcellularLocation>
        <location evidence="2">Bacterial flagellum basal body</location>
    </subcellularLocation>
</comment>
<evidence type="ECO:0000259" key="4">
    <source>
        <dbReference type="Pfam" id="PF06429"/>
    </source>
</evidence>
<protein>
    <submittedName>
        <fullName evidence="6">Flagellar hook-basal body protein</fullName>
    </submittedName>
</protein>
<evidence type="ECO:0000259" key="5">
    <source>
        <dbReference type="Pfam" id="PF22692"/>
    </source>
</evidence>
<dbReference type="InterPro" id="IPR037925">
    <property type="entry name" value="FlgE/F/G-like"/>
</dbReference>
<evidence type="ECO:0000256" key="1">
    <source>
        <dbReference type="ARBA" id="ARBA00009677"/>
    </source>
</evidence>
<sequence length="272" mass="29019">MNNSMISSAVSMAGIQQRLDLLADNIANVNTVGYKSKGATFEDTLTSIVKQESGMGRTGRATPLGVNVGFGSRMTSVSRDYSQGAIKDTGNDTDLAIQGNGLFAVQANGQKAWTREGDFHIQPDPKDNKLAYLVTSQGYYVLDKNNAPITVPAGSKLQIDAYGNIKATLGQTTANLGQVQLVSPQRPEALEQRADNLFVLTAGASEADVLASNDTLPQNQQASLRQGALEQSNVDLATEMSEMLQVQRAYQLSARALTSSDTMTNLANNLRG</sequence>
<evidence type="ECO:0000256" key="2">
    <source>
        <dbReference type="RuleBase" id="RU362116"/>
    </source>
</evidence>
<dbReference type="InterPro" id="IPR010930">
    <property type="entry name" value="Flg_bb/hook_C_dom"/>
</dbReference>
<dbReference type="AlphaFoldDB" id="A0A3S1DAX7"/>
<dbReference type="Pfam" id="PF00460">
    <property type="entry name" value="Flg_bb_rod"/>
    <property type="match status" value="1"/>
</dbReference>